<dbReference type="Proteomes" id="UP000029448">
    <property type="component" value="Unassembled WGS sequence"/>
</dbReference>
<dbReference type="InterPro" id="IPR004174">
    <property type="entry name" value="GpW"/>
</dbReference>
<dbReference type="SUPFAM" id="SSF64210">
    <property type="entry name" value="Head-to-tail joining protein W, gpW"/>
    <property type="match status" value="1"/>
</dbReference>
<comment type="caution">
    <text evidence="1">The sequence shown here is derived from an EMBL/GenBank/DDBJ whole genome shotgun (WGS) entry which is preliminary data.</text>
</comment>
<sequence>MSGFFGRLPQARYNPNTSLFAGMSREQVQAYLASCQQAYIELQSGAKVASVSYAQGDGNRAVTYTQANATGLAALIKQLQQQLGMPGVRRKALRPVF</sequence>
<protein>
    <recommendedName>
        <fullName evidence="3">Phage head-tail adapter protein</fullName>
    </recommendedName>
</protein>
<dbReference type="PATRIC" id="fig|104102.7.peg.3108"/>
<dbReference type="RefSeq" id="WP_035382132.1">
    <property type="nucleotide sequence ID" value="NZ_JACAOJ010000014.1"/>
</dbReference>
<accession>A0A094YKI6</accession>
<gene>
    <name evidence="1" type="ORF">AtDm6_3154</name>
</gene>
<evidence type="ECO:0008006" key="3">
    <source>
        <dbReference type="Google" id="ProtNLM"/>
    </source>
</evidence>
<name>A0A094YKI6_9PROT</name>
<reference evidence="1 2" key="1">
    <citation type="submission" date="2014-06" db="EMBL/GenBank/DDBJ databases">
        <title>Functional and comparative genomic analyses of the Drosophila gut microbiota identify candidate symbiosis factors.</title>
        <authorList>
            <person name="Newell P.D."/>
            <person name="Chaston J.M."/>
            <person name="Douglas A.E."/>
        </authorList>
    </citation>
    <scope>NUCLEOTIDE SEQUENCE [LARGE SCALE GENOMIC DNA]</scope>
    <source>
        <strain evidence="1 2">DmCS_006</strain>
    </source>
</reference>
<evidence type="ECO:0000313" key="2">
    <source>
        <dbReference type="Proteomes" id="UP000029448"/>
    </source>
</evidence>
<dbReference type="AlphaFoldDB" id="A0A094YKI6"/>
<dbReference type="GO" id="GO:0019058">
    <property type="term" value="P:viral life cycle"/>
    <property type="evidence" value="ECO:0007669"/>
    <property type="project" value="InterPro"/>
</dbReference>
<keyword evidence="2" id="KW-1185">Reference proteome</keyword>
<dbReference type="STRING" id="104102.AtDm6_3154"/>
<evidence type="ECO:0000313" key="1">
    <source>
        <dbReference type="EMBL" id="KGB21159.1"/>
    </source>
</evidence>
<dbReference type="Pfam" id="PF02831">
    <property type="entry name" value="gpW"/>
    <property type="match status" value="1"/>
</dbReference>
<dbReference type="GeneID" id="89478574"/>
<proteinExistence type="predicted"/>
<dbReference type="Gene3D" id="3.30.1580.10">
    <property type="entry name" value="Head-to-tail joining protein W"/>
    <property type="match status" value="1"/>
</dbReference>
<organism evidence="1 2">
    <name type="scientific">Acetobacter tropicalis</name>
    <dbReference type="NCBI Taxonomy" id="104102"/>
    <lineage>
        <taxon>Bacteria</taxon>
        <taxon>Pseudomonadati</taxon>
        <taxon>Pseudomonadota</taxon>
        <taxon>Alphaproteobacteria</taxon>
        <taxon>Acetobacterales</taxon>
        <taxon>Acetobacteraceae</taxon>
        <taxon>Acetobacter</taxon>
    </lineage>
</organism>
<dbReference type="InterPro" id="IPR036626">
    <property type="entry name" value="GpW_sf"/>
</dbReference>
<dbReference type="EMBL" id="JOKM01000103">
    <property type="protein sequence ID" value="KGB21159.1"/>
    <property type="molecule type" value="Genomic_DNA"/>
</dbReference>